<comment type="caution">
    <text evidence="1">The sequence shown here is derived from an EMBL/GenBank/DDBJ whole genome shotgun (WGS) entry which is preliminary data.</text>
</comment>
<evidence type="ECO:0008006" key="2">
    <source>
        <dbReference type="Google" id="ProtNLM"/>
    </source>
</evidence>
<dbReference type="InterPro" id="IPR012505">
    <property type="entry name" value="YbbR"/>
</dbReference>
<accession>X1FF50</accession>
<proteinExistence type="predicted"/>
<reference evidence="1" key="1">
    <citation type="journal article" date="2014" name="Front. Microbiol.">
        <title>High frequency of phylogenetically diverse reductive dehalogenase-homologous genes in deep subseafloor sedimentary metagenomes.</title>
        <authorList>
            <person name="Kawai M."/>
            <person name="Futagami T."/>
            <person name="Toyoda A."/>
            <person name="Takaki Y."/>
            <person name="Nishi S."/>
            <person name="Hori S."/>
            <person name="Arai W."/>
            <person name="Tsubouchi T."/>
            <person name="Morono Y."/>
            <person name="Uchiyama I."/>
            <person name="Ito T."/>
            <person name="Fujiyama A."/>
            <person name="Inagaki F."/>
            <person name="Takami H."/>
        </authorList>
    </citation>
    <scope>NUCLEOTIDE SEQUENCE</scope>
    <source>
        <strain evidence="1">Expedition CK06-06</strain>
    </source>
</reference>
<organism evidence="1">
    <name type="scientific">marine sediment metagenome</name>
    <dbReference type="NCBI Taxonomy" id="412755"/>
    <lineage>
        <taxon>unclassified sequences</taxon>
        <taxon>metagenomes</taxon>
        <taxon>ecological metagenomes</taxon>
    </lineage>
</organism>
<dbReference type="InterPro" id="IPR053154">
    <property type="entry name" value="c-di-AMP_regulator"/>
</dbReference>
<name>X1FF50_9ZZZZ</name>
<gene>
    <name evidence="1" type="ORF">S03H2_03843</name>
</gene>
<evidence type="ECO:0000313" key="1">
    <source>
        <dbReference type="EMBL" id="GAH31155.1"/>
    </source>
</evidence>
<dbReference type="AlphaFoldDB" id="X1FF50"/>
<dbReference type="Pfam" id="PF07949">
    <property type="entry name" value="YbbR"/>
    <property type="match status" value="2"/>
</dbReference>
<protein>
    <recommendedName>
        <fullName evidence="2">YbbR-like domain-containing protein</fullName>
    </recommendedName>
</protein>
<dbReference type="PANTHER" id="PTHR37804:SF1">
    <property type="entry name" value="CDAA REGULATORY PROTEIN CDAR"/>
    <property type="match status" value="1"/>
</dbReference>
<dbReference type="Gene3D" id="2.170.120.30">
    <property type="match status" value="2"/>
</dbReference>
<feature type="non-terminal residue" evidence="1">
    <location>
        <position position="1"/>
    </location>
</feature>
<sequence>NNISIKIGSVVIAILLWFHVISERWVFETVNTPIKFQNLPEHLVIVDGADIIVTVQIRTKVKQQILLTFFGHPYIKVDLTNAVQGKNRIELSQNWIVLPSWRPLDIMGIVTPKKLIVETEEKDMKMVSVKAVISGKPQEGSFIRDIIVEPDSIVLIGGRNRLKGVKEVVTDTIDVSKKEKDFTVDKKLVIPDGSFSSEMDKVMVNILFEKYTIKTLSGVRIILKGDGDYEVYPESISVTVRGLENLLKNVNPSDIKAYIDIENAGKDVIPYFNLPEGIIFKSCEPQRVEIRLRE</sequence>
<dbReference type="EMBL" id="BARU01001465">
    <property type="protein sequence ID" value="GAH31155.1"/>
    <property type="molecule type" value="Genomic_DNA"/>
</dbReference>
<dbReference type="PANTHER" id="PTHR37804">
    <property type="entry name" value="CDAA REGULATORY PROTEIN CDAR"/>
    <property type="match status" value="1"/>
</dbReference>
<dbReference type="Gene3D" id="2.170.120.40">
    <property type="entry name" value="YbbR-like domain"/>
    <property type="match status" value="1"/>
</dbReference>